<keyword evidence="10" id="KW-1185">Reference proteome</keyword>
<sequence length="377" mass="42845">MKRILLLIEHQKNCSMLYQWLEGEYQVLSPQNNDDFALEGEQLLNQNFDICLIDFAAIHQLRQKMLARREAEVPMLLPFVFFTPLQDIGLATDHLEQLVDDVVHLPIKKKELQTKLRVLLRSRSYSLQLKTAQEELNQALAQEKELNQLKSRFVSIVSHEFRNPLNGISGMTQILKTYGDKLSPQKKEEVLAGLQRNVTKMIELLEDLLMISRKDMGKLQFNPAPLELKMFCRGLISEIQTVFNHKQSINFVYQGEKQQFGLDSKLLHHILTNLLANACKYSPKDSAIDFEICCQASEIVLTISDRGIGIPAEDIPNLFDSFYRASNSQGYQGTGLGLAIVKQYVELHQGAIAVKSELEVGTTFIVTIPIQSVISNQ</sequence>
<comment type="catalytic activity">
    <reaction evidence="1">
        <text>ATP + protein L-histidine = ADP + protein N-phospho-L-histidine.</text>
        <dbReference type="EC" id="2.7.13.3"/>
    </reaction>
</comment>
<dbReference type="InterPro" id="IPR036097">
    <property type="entry name" value="HisK_dim/P_sf"/>
</dbReference>
<evidence type="ECO:0000256" key="5">
    <source>
        <dbReference type="ARBA" id="ARBA00022777"/>
    </source>
</evidence>
<dbReference type="SMART" id="SM00388">
    <property type="entry name" value="HisKA"/>
    <property type="match status" value="1"/>
</dbReference>
<protein>
    <recommendedName>
        <fullName evidence="2">histidine kinase</fullName>
        <ecNumber evidence="2">2.7.13.3</ecNumber>
    </recommendedName>
</protein>
<evidence type="ECO:0000256" key="2">
    <source>
        <dbReference type="ARBA" id="ARBA00012438"/>
    </source>
</evidence>
<dbReference type="RefSeq" id="WP_144866411.1">
    <property type="nucleotide sequence ID" value="NZ_LR213808.1"/>
</dbReference>
<dbReference type="Proteomes" id="UP000320055">
    <property type="component" value="Unassembled WGS sequence"/>
</dbReference>
<evidence type="ECO:0000256" key="6">
    <source>
        <dbReference type="ARBA" id="ARBA00023012"/>
    </source>
</evidence>
<dbReference type="Pfam" id="PF00512">
    <property type="entry name" value="HisKA"/>
    <property type="match status" value="1"/>
</dbReference>
<keyword evidence="5 9" id="KW-0418">Kinase</keyword>
<dbReference type="InterPro" id="IPR003661">
    <property type="entry name" value="HisK_dim/P_dom"/>
</dbReference>
<dbReference type="SUPFAM" id="SSF52172">
    <property type="entry name" value="CheY-like"/>
    <property type="match status" value="1"/>
</dbReference>
<reference evidence="9 10" key="1">
    <citation type="submission" date="2019-01" db="EMBL/GenBank/DDBJ databases">
        <authorList>
            <person name="Brito A."/>
        </authorList>
    </citation>
    <scope>NUCLEOTIDE SEQUENCE [LARGE SCALE GENOMIC DNA]</scope>
    <source>
        <strain evidence="9">1</strain>
    </source>
</reference>
<dbReference type="PANTHER" id="PTHR43711:SF26">
    <property type="entry name" value="SENSOR HISTIDINE KINASE RCSC"/>
    <property type="match status" value="1"/>
</dbReference>
<name>A0A563VYZ6_9CYAN</name>
<proteinExistence type="predicted"/>
<dbReference type="GO" id="GO:0000155">
    <property type="term" value="F:phosphorelay sensor kinase activity"/>
    <property type="evidence" value="ECO:0007669"/>
    <property type="project" value="InterPro"/>
</dbReference>
<keyword evidence="4" id="KW-0808">Transferase</keyword>
<evidence type="ECO:0000313" key="10">
    <source>
        <dbReference type="Proteomes" id="UP000320055"/>
    </source>
</evidence>
<dbReference type="Gene3D" id="1.10.287.130">
    <property type="match status" value="1"/>
</dbReference>
<evidence type="ECO:0000259" key="8">
    <source>
        <dbReference type="PROSITE" id="PS50109"/>
    </source>
</evidence>
<dbReference type="InterPro" id="IPR011006">
    <property type="entry name" value="CheY-like_superfamily"/>
</dbReference>
<dbReference type="EC" id="2.7.13.3" evidence="2"/>
<dbReference type="FunFam" id="3.30.565.10:FF:000006">
    <property type="entry name" value="Sensor histidine kinase WalK"/>
    <property type="match status" value="1"/>
</dbReference>
<dbReference type="InterPro" id="IPR003594">
    <property type="entry name" value="HATPase_dom"/>
</dbReference>
<dbReference type="PROSITE" id="PS50109">
    <property type="entry name" value="HIS_KIN"/>
    <property type="match status" value="1"/>
</dbReference>
<dbReference type="PANTHER" id="PTHR43711">
    <property type="entry name" value="TWO-COMPONENT HISTIDINE KINASE"/>
    <property type="match status" value="1"/>
</dbReference>
<keyword evidence="6" id="KW-0902">Two-component regulatory system</keyword>
<dbReference type="AlphaFoldDB" id="A0A563VYZ6"/>
<dbReference type="CDD" id="cd00082">
    <property type="entry name" value="HisKA"/>
    <property type="match status" value="1"/>
</dbReference>
<evidence type="ECO:0000256" key="4">
    <source>
        <dbReference type="ARBA" id="ARBA00022679"/>
    </source>
</evidence>
<evidence type="ECO:0000313" key="9">
    <source>
        <dbReference type="EMBL" id="VEP16646.1"/>
    </source>
</evidence>
<dbReference type="InterPro" id="IPR004358">
    <property type="entry name" value="Sig_transdc_His_kin-like_C"/>
</dbReference>
<feature type="coiled-coil region" evidence="7">
    <location>
        <begin position="122"/>
        <end position="152"/>
    </location>
</feature>
<dbReference type="InterPro" id="IPR036890">
    <property type="entry name" value="HATPase_C_sf"/>
</dbReference>
<keyword evidence="7" id="KW-0175">Coiled coil</keyword>
<dbReference type="Pfam" id="PF02518">
    <property type="entry name" value="HATPase_c"/>
    <property type="match status" value="1"/>
</dbReference>
<evidence type="ECO:0000256" key="3">
    <source>
        <dbReference type="ARBA" id="ARBA00022553"/>
    </source>
</evidence>
<dbReference type="InterPro" id="IPR005467">
    <property type="entry name" value="His_kinase_dom"/>
</dbReference>
<feature type="domain" description="Histidine kinase" evidence="8">
    <location>
        <begin position="156"/>
        <end position="372"/>
    </location>
</feature>
<keyword evidence="3" id="KW-0597">Phosphoprotein</keyword>
<accession>A0A563VYZ6</accession>
<dbReference type="SUPFAM" id="SSF55874">
    <property type="entry name" value="ATPase domain of HSP90 chaperone/DNA topoisomerase II/histidine kinase"/>
    <property type="match status" value="1"/>
</dbReference>
<organism evidence="9 10">
    <name type="scientific">Hyella patelloides LEGE 07179</name>
    <dbReference type="NCBI Taxonomy" id="945734"/>
    <lineage>
        <taxon>Bacteria</taxon>
        <taxon>Bacillati</taxon>
        <taxon>Cyanobacteriota</taxon>
        <taxon>Cyanophyceae</taxon>
        <taxon>Pleurocapsales</taxon>
        <taxon>Hyellaceae</taxon>
        <taxon>Hyella</taxon>
    </lineage>
</organism>
<dbReference type="InterPro" id="IPR050736">
    <property type="entry name" value="Sensor_HK_Regulatory"/>
</dbReference>
<dbReference type="CDD" id="cd00075">
    <property type="entry name" value="HATPase"/>
    <property type="match status" value="1"/>
</dbReference>
<dbReference type="PRINTS" id="PR00344">
    <property type="entry name" value="BCTRLSENSOR"/>
</dbReference>
<dbReference type="SUPFAM" id="SSF47384">
    <property type="entry name" value="Homodimeric domain of signal transducing histidine kinase"/>
    <property type="match status" value="1"/>
</dbReference>
<dbReference type="EMBL" id="CAACVJ010000423">
    <property type="protein sequence ID" value="VEP16646.1"/>
    <property type="molecule type" value="Genomic_DNA"/>
</dbReference>
<dbReference type="SMART" id="SM00387">
    <property type="entry name" value="HATPase_c"/>
    <property type="match status" value="1"/>
</dbReference>
<evidence type="ECO:0000256" key="7">
    <source>
        <dbReference type="SAM" id="Coils"/>
    </source>
</evidence>
<dbReference type="Gene3D" id="3.30.565.10">
    <property type="entry name" value="Histidine kinase-like ATPase, C-terminal domain"/>
    <property type="match status" value="1"/>
</dbReference>
<evidence type="ECO:0000256" key="1">
    <source>
        <dbReference type="ARBA" id="ARBA00000085"/>
    </source>
</evidence>
<gene>
    <name evidence="9" type="ORF">H1P_480007</name>
</gene>
<dbReference type="OrthoDB" id="9813151at2"/>